<organism evidence="2 3">
    <name type="scientific">Puccinia graminis f. sp. tritici</name>
    <dbReference type="NCBI Taxonomy" id="56615"/>
    <lineage>
        <taxon>Eukaryota</taxon>
        <taxon>Fungi</taxon>
        <taxon>Dikarya</taxon>
        <taxon>Basidiomycota</taxon>
        <taxon>Pucciniomycotina</taxon>
        <taxon>Pucciniomycetes</taxon>
        <taxon>Pucciniales</taxon>
        <taxon>Pucciniaceae</taxon>
        <taxon>Puccinia</taxon>
    </lineage>
</organism>
<evidence type="ECO:0000256" key="1">
    <source>
        <dbReference type="SAM" id="SignalP"/>
    </source>
</evidence>
<evidence type="ECO:0000313" key="2">
    <source>
        <dbReference type="EMBL" id="KAA1077737.1"/>
    </source>
</evidence>
<sequence length="90" mass="9998">MHHFMSICILSALLATLGQAITCLHPNFMLTEELAPPCRTIFICACGQPVMCMRQREITVLRCAQCGNPEAEVFIDQPCTHQLNVCPGHQ</sequence>
<dbReference type="Proteomes" id="UP000324748">
    <property type="component" value="Unassembled WGS sequence"/>
</dbReference>
<dbReference type="EMBL" id="VSWC01000144">
    <property type="protein sequence ID" value="KAA1077737.1"/>
    <property type="molecule type" value="Genomic_DNA"/>
</dbReference>
<reference evidence="2 3" key="1">
    <citation type="submission" date="2019-05" db="EMBL/GenBank/DDBJ databases">
        <title>Emergence of the Ug99 lineage of the wheat stem rust pathogen through somatic hybridization.</title>
        <authorList>
            <person name="Li F."/>
            <person name="Upadhyaya N.M."/>
            <person name="Sperschneider J."/>
            <person name="Matny O."/>
            <person name="Nguyen-Phuc H."/>
            <person name="Mago R."/>
            <person name="Raley C."/>
            <person name="Miller M.E."/>
            <person name="Silverstein K.A.T."/>
            <person name="Henningsen E."/>
            <person name="Hirsch C.D."/>
            <person name="Visser B."/>
            <person name="Pretorius Z.A."/>
            <person name="Steffenson B.J."/>
            <person name="Schwessinger B."/>
            <person name="Dodds P.N."/>
            <person name="Figueroa M."/>
        </authorList>
    </citation>
    <scope>NUCLEOTIDE SEQUENCE [LARGE SCALE GENOMIC DNA]</scope>
    <source>
        <strain evidence="2">21-0</strain>
    </source>
</reference>
<protein>
    <submittedName>
        <fullName evidence="2">Uncharacterized protein</fullName>
    </submittedName>
</protein>
<evidence type="ECO:0000313" key="3">
    <source>
        <dbReference type="Proteomes" id="UP000324748"/>
    </source>
</evidence>
<gene>
    <name evidence="2" type="ORF">PGT21_018425</name>
</gene>
<proteinExistence type="predicted"/>
<keyword evidence="1" id="KW-0732">Signal</keyword>
<feature type="chain" id="PRO_5022810018" evidence="1">
    <location>
        <begin position="21"/>
        <end position="90"/>
    </location>
</feature>
<feature type="signal peptide" evidence="1">
    <location>
        <begin position="1"/>
        <end position="20"/>
    </location>
</feature>
<name>A0A5B0MKW1_PUCGR</name>
<accession>A0A5B0MKW1</accession>
<comment type="caution">
    <text evidence="2">The sequence shown here is derived from an EMBL/GenBank/DDBJ whole genome shotgun (WGS) entry which is preliminary data.</text>
</comment>
<keyword evidence="3" id="KW-1185">Reference proteome</keyword>
<dbReference type="AlphaFoldDB" id="A0A5B0MKW1"/>